<evidence type="ECO:0000256" key="2">
    <source>
        <dbReference type="ARBA" id="ARBA00007246"/>
    </source>
</evidence>
<evidence type="ECO:0000256" key="7">
    <source>
        <dbReference type="ARBA" id="ARBA00022927"/>
    </source>
</evidence>
<name>A0A2Z3HDB6_9BACT</name>
<evidence type="ECO:0000256" key="8">
    <source>
        <dbReference type="ARBA" id="ARBA00022989"/>
    </source>
</evidence>
<dbReference type="KEGG" id="gog:C1280_35125"/>
<dbReference type="AlphaFoldDB" id="A0A2Z3HDB6"/>
<keyword evidence="9 10" id="KW-0472">Membrane</keyword>
<comment type="subcellular location">
    <subcellularLocation>
        <location evidence="1">Cell inner membrane</location>
    </subcellularLocation>
</comment>
<organism evidence="13 14">
    <name type="scientific">Gemmata obscuriglobus</name>
    <dbReference type="NCBI Taxonomy" id="114"/>
    <lineage>
        <taxon>Bacteria</taxon>
        <taxon>Pseudomonadati</taxon>
        <taxon>Planctomycetota</taxon>
        <taxon>Planctomycetia</taxon>
        <taxon>Gemmatales</taxon>
        <taxon>Gemmataceae</taxon>
        <taxon>Gemmata</taxon>
    </lineage>
</organism>
<dbReference type="InterPro" id="IPR049179">
    <property type="entry name" value="T2SSK_SAM-like_2nd"/>
</dbReference>
<keyword evidence="4" id="KW-1003">Cell membrane</keyword>
<dbReference type="SUPFAM" id="SSF158544">
    <property type="entry name" value="GspK insert domain-like"/>
    <property type="match status" value="1"/>
</dbReference>
<dbReference type="InterPro" id="IPR049031">
    <property type="entry name" value="T2SSK_SAM-like_1st"/>
</dbReference>
<dbReference type="PANTHER" id="PTHR38831:SF2">
    <property type="entry name" value="TYPE II SECRETION SYSTEM PROTEIN K"/>
    <property type="match status" value="1"/>
</dbReference>
<evidence type="ECO:0000313" key="13">
    <source>
        <dbReference type="EMBL" id="AWM41716.1"/>
    </source>
</evidence>
<dbReference type="PANTHER" id="PTHR38831">
    <property type="entry name" value="TYPE II SECRETION SYSTEM PROTEIN K"/>
    <property type="match status" value="1"/>
</dbReference>
<dbReference type="EMBL" id="CP025958">
    <property type="protein sequence ID" value="AWM41716.1"/>
    <property type="molecule type" value="Genomic_DNA"/>
</dbReference>
<evidence type="ECO:0000259" key="11">
    <source>
        <dbReference type="Pfam" id="PF03934"/>
    </source>
</evidence>
<feature type="domain" description="T2SS protein K second SAM-like" evidence="11">
    <location>
        <begin position="426"/>
        <end position="456"/>
    </location>
</feature>
<keyword evidence="7" id="KW-0653">Protein transport</keyword>
<protein>
    <recommendedName>
        <fullName evidence="15">General secretion pathway protein GspK</fullName>
    </recommendedName>
</protein>
<keyword evidence="5" id="KW-0997">Cell inner membrane</keyword>
<evidence type="ECO:0000256" key="9">
    <source>
        <dbReference type="ARBA" id="ARBA00023136"/>
    </source>
</evidence>
<dbReference type="InterPro" id="IPR005628">
    <property type="entry name" value="GspK"/>
</dbReference>
<keyword evidence="8 10" id="KW-1133">Transmembrane helix</keyword>
<dbReference type="Gene3D" id="1.10.40.60">
    <property type="entry name" value="EpsJ-like"/>
    <property type="match status" value="1"/>
</dbReference>
<feature type="transmembrane region" description="Helical" evidence="10">
    <location>
        <begin position="16"/>
        <end position="36"/>
    </location>
</feature>
<dbReference type="InterPro" id="IPR038072">
    <property type="entry name" value="GspK_central_sf"/>
</dbReference>
<dbReference type="Proteomes" id="UP000245802">
    <property type="component" value="Chromosome"/>
</dbReference>
<evidence type="ECO:0008006" key="15">
    <source>
        <dbReference type="Google" id="ProtNLM"/>
    </source>
</evidence>
<dbReference type="GO" id="GO:0005886">
    <property type="term" value="C:plasma membrane"/>
    <property type="evidence" value="ECO:0007669"/>
    <property type="project" value="UniProtKB-SubCell"/>
</dbReference>
<reference evidence="13 14" key="1">
    <citation type="submission" date="2018-01" db="EMBL/GenBank/DDBJ databases">
        <title>G. obscuriglobus.</title>
        <authorList>
            <person name="Franke J."/>
            <person name="Blomberg W."/>
            <person name="Selmecki A."/>
        </authorList>
    </citation>
    <scope>NUCLEOTIDE SEQUENCE [LARGE SCALE GENOMIC DNA]</scope>
    <source>
        <strain evidence="13 14">DSM 5831</strain>
    </source>
</reference>
<keyword evidence="3" id="KW-0813">Transport</keyword>
<comment type="similarity">
    <text evidence="2">Belongs to the GSP K family.</text>
</comment>
<feature type="domain" description="T2SS protein K first SAM-like" evidence="12">
    <location>
        <begin position="134"/>
        <end position="219"/>
    </location>
</feature>
<evidence type="ECO:0000256" key="5">
    <source>
        <dbReference type="ARBA" id="ARBA00022519"/>
    </source>
</evidence>
<evidence type="ECO:0000313" key="14">
    <source>
        <dbReference type="Proteomes" id="UP000245802"/>
    </source>
</evidence>
<keyword evidence="14" id="KW-1185">Reference proteome</keyword>
<dbReference type="Pfam" id="PF03934">
    <property type="entry name" value="T2SSK"/>
    <property type="match status" value="1"/>
</dbReference>
<dbReference type="Pfam" id="PF21687">
    <property type="entry name" value="T2SSK_1st"/>
    <property type="match status" value="1"/>
</dbReference>
<accession>A0A2Z3HDB6</accession>
<gene>
    <name evidence="13" type="ORF">C1280_35125</name>
</gene>
<keyword evidence="6 10" id="KW-0812">Transmembrane</keyword>
<dbReference type="GO" id="GO:0009306">
    <property type="term" value="P:protein secretion"/>
    <property type="evidence" value="ECO:0007669"/>
    <property type="project" value="InterPro"/>
</dbReference>
<evidence type="ECO:0000256" key="1">
    <source>
        <dbReference type="ARBA" id="ARBA00004533"/>
    </source>
</evidence>
<evidence type="ECO:0000259" key="12">
    <source>
        <dbReference type="Pfam" id="PF21687"/>
    </source>
</evidence>
<proteinExistence type="inferred from homology"/>
<dbReference type="SUPFAM" id="SSF81585">
    <property type="entry name" value="PsbU/PolX domain-like"/>
    <property type="match status" value="1"/>
</dbReference>
<evidence type="ECO:0000256" key="6">
    <source>
        <dbReference type="ARBA" id="ARBA00022692"/>
    </source>
</evidence>
<evidence type="ECO:0000256" key="4">
    <source>
        <dbReference type="ARBA" id="ARBA00022475"/>
    </source>
</evidence>
<dbReference type="Gene3D" id="1.10.150.320">
    <property type="entry name" value="Photosystem II 12 kDa extrinsic protein"/>
    <property type="match status" value="1"/>
</dbReference>
<dbReference type="RefSeq" id="WP_010043151.1">
    <property type="nucleotide sequence ID" value="NZ_CP025958.1"/>
</dbReference>
<evidence type="ECO:0000256" key="3">
    <source>
        <dbReference type="ARBA" id="ARBA00022448"/>
    </source>
</evidence>
<sequence length="548" mass="58373">MKLHTRSAERDARPGYVIFAVLVVVVVLSLVAYRFADAMSGEYRAGARAGEDAQAKSAALSGLHYAAAVLSDRETLSSELGGNPFDNPDIFERFEITAGGDGPARKTAYFDIRCVATTASGTREQRFGVIDEGGKLNINSLIALDPTGEVLYNALLKIPNMTPEIADAIVDWVDADDTKRASGAESAEYGSRSNPYKAKNGPLNSLDELLLVQGITPDLLYGGDRNRNGVYDDGDDSQDGGWADYLTVYGRELNVASDGQVRTYLNGDNLTTLQQQLGPQLGDELTAYVLASKLFTVTAASTSTRVTLSGTNATSGATVRLNATVQTGGNTGSTSQRAKRAATLDELQAAVSTKMANTFTGGNRVKSLLDLVDTSITLPRAADAKDEDPDVVAYSPLSDATKRATLLATLMDRTTTKQAVELVPRINVNTAPREVLMAIPGMTDADADAIITARASVLPGDPAYQSAAWVITSAGITPAMFKAYEKYITGSTMVYRVQSIGYFLEGGPVARMEAVVDTNQGAPRFLFVRDLTDLDSPRGFDPAKVTKP</sequence>
<evidence type="ECO:0000256" key="10">
    <source>
        <dbReference type="SAM" id="Phobius"/>
    </source>
</evidence>
<dbReference type="OrthoDB" id="260436at2"/>